<dbReference type="InParanoid" id="A0A067PRM1"/>
<organism evidence="4 5">
    <name type="scientific">Jaapia argillacea MUCL 33604</name>
    <dbReference type="NCBI Taxonomy" id="933084"/>
    <lineage>
        <taxon>Eukaryota</taxon>
        <taxon>Fungi</taxon>
        <taxon>Dikarya</taxon>
        <taxon>Basidiomycota</taxon>
        <taxon>Agaricomycotina</taxon>
        <taxon>Agaricomycetes</taxon>
        <taxon>Agaricomycetidae</taxon>
        <taxon>Jaapiales</taxon>
        <taxon>Jaapiaceae</taxon>
        <taxon>Jaapia</taxon>
    </lineage>
</organism>
<protein>
    <recommendedName>
        <fullName evidence="3">Zn(2)-C6 fungal-type domain-containing protein</fullName>
    </recommendedName>
</protein>
<feature type="transmembrane region" description="Helical" evidence="2">
    <location>
        <begin position="262"/>
        <end position="283"/>
    </location>
</feature>
<dbReference type="CDD" id="cd00067">
    <property type="entry name" value="GAL4"/>
    <property type="match status" value="1"/>
</dbReference>
<dbReference type="InterPro" id="IPR036864">
    <property type="entry name" value="Zn2-C6_fun-type_DNA-bd_sf"/>
</dbReference>
<dbReference type="EMBL" id="KL197722">
    <property type="protein sequence ID" value="KDQ56470.1"/>
    <property type="molecule type" value="Genomic_DNA"/>
</dbReference>
<feature type="compositionally biased region" description="Pro residues" evidence="1">
    <location>
        <begin position="105"/>
        <end position="122"/>
    </location>
</feature>
<proteinExistence type="predicted"/>
<feature type="domain" description="Zn(2)-C6 fungal-type" evidence="3">
    <location>
        <begin position="49"/>
        <end position="79"/>
    </location>
</feature>
<keyword evidence="2" id="KW-1133">Transmembrane helix</keyword>
<keyword evidence="2" id="KW-0812">Transmembrane</keyword>
<dbReference type="GO" id="GO:0000981">
    <property type="term" value="F:DNA-binding transcription factor activity, RNA polymerase II-specific"/>
    <property type="evidence" value="ECO:0007669"/>
    <property type="project" value="InterPro"/>
</dbReference>
<gene>
    <name evidence="4" type="ORF">JAAARDRAFT_59331</name>
</gene>
<dbReference type="STRING" id="933084.A0A067PRM1"/>
<evidence type="ECO:0000256" key="2">
    <source>
        <dbReference type="SAM" id="Phobius"/>
    </source>
</evidence>
<evidence type="ECO:0000313" key="4">
    <source>
        <dbReference type="EMBL" id="KDQ56470.1"/>
    </source>
</evidence>
<evidence type="ECO:0000259" key="3">
    <source>
        <dbReference type="PROSITE" id="PS00463"/>
    </source>
</evidence>
<keyword evidence="5" id="KW-1185">Reference proteome</keyword>
<keyword evidence="2" id="KW-0472">Membrane</keyword>
<evidence type="ECO:0000313" key="5">
    <source>
        <dbReference type="Proteomes" id="UP000027265"/>
    </source>
</evidence>
<dbReference type="Gene3D" id="4.10.240.10">
    <property type="entry name" value="Zn(2)-C6 fungal-type DNA-binding domain"/>
    <property type="match status" value="1"/>
</dbReference>
<feature type="transmembrane region" description="Helical" evidence="2">
    <location>
        <begin position="289"/>
        <end position="308"/>
    </location>
</feature>
<feature type="region of interest" description="Disordered" evidence="1">
    <location>
        <begin position="97"/>
        <end position="122"/>
    </location>
</feature>
<dbReference type="GO" id="GO:0008270">
    <property type="term" value="F:zinc ion binding"/>
    <property type="evidence" value="ECO:0007669"/>
    <property type="project" value="InterPro"/>
</dbReference>
<dbReference type="OrthoDB" id="9988102at2759"/>
<sequence length="322" mass="36361">MACGQPTDDWSQQASAVPQLDRSVGSKVDVLQHSPQAANPPESFQVTFACIRCKTLKLRCSADPGEVSCHRCKTARTTCVRPTRRAIPLNLNDFAQLTGTQSPSERPPPPQPESVPQEVPPLQQPAPELLASTPEYPPEWFNSGASYSLKVYRGIRHLRLDVEGEWDDEELLVQLNATYQSLRGIWSRYISMRSIKLIYFVHCDEDLVHPIRMHHIDPAICDVRFYLRNPNVMKGKSMFMQIMRSGPGHGIELVEGWDPTRLLILAAWPIALSLIFALLWSYLKSDVSGAFTVSSYMLSVYTTCLVLVDQLDRRRLELPLES</sequence>
<accession>A0A067PRM1</accession>
<dbReference type="AlphaFoldDB" id="A0A067PRM1"/>
<reference evidence="5" key="1">
    <citation type="journal article" date="2014" name="Proc. Natl. Acad. Sci. U.S.A.">
        <title>Extensive sampling of basidiomycete genomes demonstrates inadequacy of the white-rot/brown-rot paradigm for wood decay fungi.</title>
        <authorList>
            <person name="Riley R."/>
            <person name="Salamov A.A."/>
            <person name="Brown D.W."/>
            <person name="Nagy L.G."/>
            <person name="Floudas D."/>
            <person name="Held B.W."/>
            <person name="Levasseur A."/>
            <person name="Lombard V."/>
            <person name="Morin E."/>
            <person name="Otillar R."/>
            <person name="Lindquist E.A."/>
            <person name="Sun H."/>
            <person name="LaButti K.M."/>
            <person name="Schmutz J."/>
            <person name="Jabbour D."/>
            <person name="Luo H."/>
            <person name="Baker S.E."/>
            <person name="Pisabarro A.G."/>
            <person name="Walton J.D."/>
            <person name="Blanchette R.A."/>
            <person name="Henrissat B."/>
            <person name="Martin F."/>
            <person name="Cullen D."/>
            <person name="Hibbett D.S."/>
            <person name="Grigoriev I.V."/>
        </authorList>
    </citation>
    <scope>NUCLEOTIDE SEQUENCE [LARGE SCALE GENOMIC DNA]</scope>
    <source>
        <strain evidence="5">MUCL 33604</strain>
    </source>
</reference>
<dbReference type="Proteomes" id="UP000027265">
    <property type="component" value="Unassembled WGS sequence"/>
</dbReference>
<evidence type="ECO:0000256" key="1">
    <source>
        <dbReference type="SAM" id="MobiDB-lite"/>
    </source>
</evidence>
<dbReference type="InterPro" id="IPR001138">
    <property type="entry name" value="Zn2Cys6_DnaBD"/>
</dbReference>
<dbReference type="PROSITE" id="PS00463">
    <property type="entry name" value="ZN2_CY6_FUNGAL_1"/>
    <property type="match status" value="1"/>
</dbReference>
<name>A0A067PRM1_9AGAM</name>
<dbReference type="SUPFAM" id="SSF57701">
    <property type="entry name" value="Zn2/Cys6 DNA-binding domain"/>
    <property type="match status" value="1"/>
</dbReference>
<dbReference type="HOGENOM" id="CLU_863467_0_0_1"/>